<feature type="transmembrane region" description="Helical" evidence="1">
    <location>
        <begin position="150"/>
        <end position="171"/>
    </location>
</feature>
<feature type="transmembrane region" description="Helical" evidence="1">
    <location>
        <begin position="120"/>
        <end position="138"/>
    </location>
</feature>
<dbReference type="AlphaFoldDB" id="A0A8S0XT61"/>
<keyword evidence="1" id="KW-0472">Membrane</keyword>
<evidence type="ECO:0000256" key="1">
    <source>
        <dbReference type="SAM" id="Phobius"/>
    </source>
</evidence>
<name>A0A8S0XT61_CYCAE</name>
<keyword evidence="3" id="KW-1185">Reference proteome</keyword>
<comment type="caution">
    <text evidence="2">The sequence shown here is derived from an EMBL/GenBank/DDBJ whole genome shotgun (WGS) entry which is preliminary data.</text>
</comment>
<feature type="transmembrane region" description="Helical" evidence="1">
    <location>
        <begin position="56"/>
        <end position="77"/>
    </location>
</feature>
<proteinExistence type="predicted"/>
<keyword evidence="1" id="KW-1133">Transmembrane helix</keyword>
<evidence type="ECO:0000313" key="3">
    <source>
        <dbReference type="Proteomes" id="UP000467700"/>
    </source>
</evidence>
<keyword evidence="1" id="KW-0812">Transmembrane</keyword>
<sequence length="251" mass="27911">MVLTASIEYTFGTTPGYNLAPSIDRSSGSTRPTVGSAPVRRRQAEYLRFILAWQSLAIYLFHLHACISTMGTSTICFQKLRYAAPNSLSTFSDVEAQADVQEISAGWRDTITILMPLWKLVRIASAIFLPLCLALLQIDPIRNSLVSRTFAISALIFSFDGLLSSCVYVGFKDRISSSQVAKRWQASSSDTFANIQASKFWAAIAMPISSMGWCVIWFMLSMFVLAWNTDNIDFLLVCAVQALIFAREDVQ</sequence>
<gene>
    <name evidence="2" type="ORF">AAE3_LOCUS7642</name>
</gene>
<evidence type="ECO:0000313" key="2">
    <source>
        <dbReference type="EMBL" id="CAA7265351.1"/>
    </source>
</evidence>
<reference evidence="2 3" key="1">
    <citation type="submission" date="2020-01" db="EMBL/GenBank/DDBJ databases">
        <authorList>
            <person name="Gupta K D."/>
        </authorList>
    </citation>
    <scope>NUCLEOTIDE SEQUENCE [LARGE SCALE GENOMIC DNA]</scope>
</reference>
<dbReference type="OrthoDB" id="3056775at2759"/>
<protein>
    <submittedName>
        <fullName evidence="2">Uncharacterized protein</fullName>
    </submittedName>
</protein>
<accession>A0A8S0XT61</accession>
<dbReference type="EMBL" id="CACVBS010000048">
    <property type="protein sequence ID" value="CAA7265351.1"/>
    <property type="molecule type" value="Genomic_DNA"/>
</dbReference>
<organism evidence="2 3">
    <name type="scientific">Cyclocybe aegerita</name>
    <name type="common">Black poplar mushroom</name>
    <name type="synonym">Agrocybe aegerita</name>
    <dbReference type="NCBI Taxonomy" id="1973307"/>
    <lineage>
        <taxon>Eukaryota</taxon>
        <taxon>Fungi</taxon>
        <taxon>Dikarya</taxon>
        <taxon>Basidiomycota</taxon>
        <taxon>Agaricomycotina</taxon>
        <taxon>Agaricomycetes</taxon>
        <taxon>Agaricomycetidae</taxon>
        <taxon>Agaricales</taxon>
        <taxon>Agaricineae</taxon>
        <taxon>Bolbitiaceae</taxon>
        <taxon>Cyclocybe</taxon>
    </lineage>
</organism>
<dbReference type="Proteomes" id="UP000467700">
    <property type="component" value="Unassembled WGS sequence"/>
</dbReference>
<feature type="transmembrane region" description="Helical" evidence="1">
    <location>
        <begin position="200"/>
        <end position="227"/>
    </location>
</feature>